<dbReference type="PANTHER" id="PTHR10204">
    <property type="entry name" value="NAD P H OXIDOREDUCTASE-RELATED"/>
    <property type="match status" value="1"/>
</dbReference>
<proteinExistence type="inferred from homology"/>
<dbReference type="KEGG" id="xap:XA3_04410"/>
<dbReference type="SUPFAM" id="SSF52218">
    <property type="entry name" value="Flavoproteins"/>
    <property type="match status" value="1"/>
</dbReference>
<gene>
    <name evidence="4" type="ORF">XA3_04410</name>
</gene>
<dbReference type="InterPro" id="IPR051545">
    <property type="entry name" value="NAD(P)H_dehydrogenase_qn"/>
</dbReference>
<reference evidence="4 5" key="1">
    <citation type="journal article" date="2023" name="Microbiol. Spectr.">
        <title>Symbiosis of Carpenter Bees with Uncharacterized Lactic Acid Bacteria Showing NAD Auxotrophy.</title>
        <authorList>
            <person name="Kawasaki S."/>
            <person name="Ozawa K."/>
            <person name="Mori T."/>
            <person name="Yamamoto A."/>
            <person name="Ito M."/>
            <person name="Ohkuma M."/>
            <person name="Sakamoto M."/>
            <person name="Matsutani M."/>
        </authorList>
    </citation>
    <scope>NUCLEOTIDE SEQUENCE [LARGE SCALE GENOMIC DNA]</scope>
    <source>
        <strain evidence="4 5">XA3</strain>
    </source>
</reference>
<dbReference type="GO" id="GO:0003955">
    <property type="term" value="F:NAD(P)H dehydrogenase (quinone) activity"/>
    <property type="evidence" value="ECO:0007669"/>
    <property type="project" value="TreeGrafter"/>
</dbReference>
<evidence type="ECO:0000256" key="1">
    <source>
        <dbReference type="ARBA" id="ARBA00006252"/>
    </source>
</evidence>
<dbReference type="EMBL" id="AP026802">
    <property type="protein sequence ID" value="BDR58000.1"/>
    <property type="molecule type" value="Genomic_DNA"/>
</dbReference>
<dbReference type="InterPro" id="IPR029039">
    <property type="entry name" value="Flavoprotein-like_sf"/>
</dbReference>
<dbReference type="AlphaFoldDB" id="A0AAU9D951"/>
<accession>A0AAU9D951</accession>
<dbReference type="RefSeq" id="WP_317635924.1">
    <property type="nucleotide sequence ID" value="NZ_AP026802.1"/>
</dbReference>
<name>A0AAU9D951_9LACO</name>
<evidence type="ECO:0000313" key="4">
    <source>
        <dbReference type="EMBL" id="BDR58000.1"/>
    </source>
</evidence>
<dbReference type="PANTHER" id="PTHR10204:SF34">
    <property type="entry name" value="NAD(P)H DEHYDROGENASE [QUINONE] 1 ISOFORM 1"/>
    <property type="match status" value="1"/>
</dbReference>
<keyword evidence="2" id="KW-0560">Oxidoreductase</keyword>
<comment type="similarity">
    <text evidence="1">Belongs to the NAD(P)H dehydrogenase (quinone) family.</text>
</comment>
<keyword evidence="5" id="KW-1185">Reference proteome</keyword>
<protein>
    <submittedName>
        <fullName evidence="4">NAD(P)H dehydrogenase</fullName>
    </submittedName>
</protein>
<dbReference type="GO" id="GO:0005829">
    <property type="term" value="C:cytosol"/>
    <property type="evidence" value="ECO:0007669"/>
    <property type="project" value="TreeGrafter"/>
</dbReference>
<dbReference type="Proteomes" id="UP001321861">
    <property type="component" value="Chromosome"/>
</dbReference>
<evidence type="ECO:0000256" key="2">
    <source>
        <dbReference type="ARBA" id="ARBA00023002"/>
    </source>
</evidence>
<organism evidence="4 5">
    <name type="scientific">Xylocopilactobacillus apicola</name>
    <dbReference type="NCBI Taxonomy" id="2932184"/>
    <lineage>
        <taxon>Bacteria</taxon>
        <taxon>Bacillati</taxon>
        <taxon>Bacillota</taxon>
        <taxon>Bacilli</taxon>
        <taxon>Lactobacillales</taxon>
        <taxon>Lactobacillaceae</taxon>
        <taxon>Xylocopilactobacillus</taxon>
    </lineage>
</organism>
<dbReference type="Gene3D" id="3.40.50.360">
    <property type="match status" value="1"/>
</dbReference>
<feature type="domain" description="Flavodoxin-like fold" evidence="3">
    <location>
        <begin position="17"/>
        <end position="193"/>
    </location>
</feature>
<evidence type="ECO:0000259" key="3">
    <source>
        <dbReference type="Pfam" id="PF02525"/>
    </source>
</evidence>
<dbReference type="InterPro" id="IPR003680">
    <property type="entry name" value="Flavodoxin_fold"/>
</dbReference>
<sequence length="206" mass="24091">MHFKSIPFGIIKMIDYLIIYCHPFKGSFNHAILERVIQNLENNHRSYEVIDLYQDHFMPVYDEEELHLFKEGKTQDPLVLKYLNLFQSVRQVIFITPIWWNDVPGMLKGFIDKVMKEGPGLSHTVTSKGVKGELTQIKQAIVFTTSTSPTLYYRFLCGNGIKKIFINKTLKQLGIKKGRWINFGNITHSSREQRIHFLNQISKMKL</sequence>
<evidence type="ECO:0000313" key="5">
    <source>
        <dbReference type="Proteomes" id="UP001321861"/>
    </source>
</evidence>
<dbReference type="Pfam" id="PF02525">
    <property type="entry name" value="Flavodoxin_2"/>
    <property type="match status" value="1"/>
</dbReference>